<protein>
    <submittedName>
        <fullName evidence="3">Phosphoserine phosphatase</fullName>
    </submittedName>
</protein>
<evidence type="ECO:0000313" key="10">
    <source>
        <dbReference type="Proteomes" id="UP000472755"/>
    </source>
</evidence>
<dbReference type="Proteomes" id="UP000053433">
    <property type="component" value="Unassembled WGS sequence"/>
</dbReference>
<dbReference type="EMBL" id="LMUA01000015">
    <property type="protein sequence ID" value="KUE75820.1"/>
    <property type="molecule type" value="Genomic_DNA"/>
</dbReference>
<dbReference type="InterPro" id="IPR023214">
    <property type="entry name" value="HAD_sf"/>
</dbReference>
<dbReference type="SUPFAM" id="SSF56784">
    <property type="entry name" value="HAD-like"/>
    <property type="match status" value="1"/>
</dbReference>
<reference evidence="3 8" key="4">
    <citation type="submission" date="2019-08" db="EMBL/GenBank/DDBJ databases">
        <title>In-depth cultivation of the pig gut microbiome towards novel bacterial diversity and tailored functional studies.</title>
        <authorList>
            <person name="Wylensek D."/>
            <person name="Hitch T.C.A."/>
            <person name="Clavel T."/>
        </authorList>
    </citation>
    <scope>NUCLEOTIDE SEQUENCE [LARGE SCALE GENOMIC DNA]</scope>
    <source>
        <strain evidence="3 8">WCA3-601-WT-6J</strain>
    </source>
</reference>
<dbReference type="Proteomes" id="UP000449193">
    <property type="component" value="Unassembled WGS sequence"/>
</dbReference>
<evidence type="ECO:0000313" key="2">
    <source>
        <dbReference type="EMBL" id="KUE75820.1"/>
    </source>
</evidence>
<evidence type="ECO:0000313" key="1">
    <source>
        <dbReference type="EMBL" id="KJF40710.1"/>
    </source>
</evidence>
<reference evidence="2 7" key="2">
    <citation type="submission" date="2015-10" db="EMBL/GenBank/DDBJ databases">
        <title>A novel member of the family Ruminococcaceae isolated from human faeces.</title>
        <authorList>
            <person name="Shkoporov A.N."/>
            <person name="Chaplin A.V."/>
            <person name="Motuzova O.V."/>
            <person name="Kafarskaia L.I."/>
            <person name="Efimov B.A."/>
        </authorList>
    </citation>
    <scope>NUCLEOTIDE SEQUENCE [LARGE SCALE GENOMIC DNA]</scope>
    <source>
        <strain evidence="2 7">668</strain>
    </source>
</reference>
<gene>
    <name evidence="2" type="ORF">ASJ35_11460</name>
    <name evidence="3" type="ORF">FYJ76_03840</name>
    <name evidence="5" type="ORF">GMD52_04570</name>
    <name evidence="4" type="ORF">GMD59_13305</name>
    <name evidence="1" type="ORF">TQ39_05760</name>
</gene>
<keyword evidence="6" id="KW-1185">Reference proteome</keyword>
<dbReference type="EMBL" id="VUNJ01000003">
    <property type="protein sequence ID" value="MST91070.1"/>
    <property type="molecule type" value="Genomic_DNA"/>
</dbReference>
<dbReference type="Proteomes" id="UP000472755">
    <property type="component" value="Unassembled WGS sequence"/>
</dbReference>
<sequence>MNVYDFDDTIFRGDSTRAFWAYCLKRAPGLARFLPRQCAAAVRYALGRTAKEAFKEAFFSFLQGVPDADAWAEDFWRTHERRFRPWYLAQKQPDDLVVSASPEFLLAPACRRLGIRPPIASRVDARTGRYTGLNCKGAEKVSRFREQYPDAEIGQFYSDSRSDAPLAHLARRAFLVRGDSYTSWEV</sequence>
<organism evidence="1 6">
    <name type="scientific">Ruthenibacterium lactatiformans</name>
    <dbReference type="NCBI Taxonomy" id="1550024"/>
    <lineage>
        <taxon>Bacteria</taxon>
        <taxon>Bacillati</taxon>
        <taxon>Bacillota</taxon>
        <taxon>Clostridia</taxon>
        <taxon>Eubacteriales</taxon>
        <taxon>Oscillospiraceae</taxon>
        <taxon>Ruthenibacterium</taxon>
    </lineage>
</organism>
<dbReference type="GeneID" id="42856129"/>
<evidence type="ECO:0000313" key="8">
    <source>
        <dbReference type="Proteomes" id="UP000431913"/>
    </source>
</evidence>
<evidence type="ECO:0000313" key="7">
    <source>
        <dbReference type="Proteomes" id="UP000053433"/>
    </source>
</evidence>
<evidence type="ECO:0000313" key="4">
    <source>
        <dbReference type="EMBL" id="MTS28255.1"/>
    </source>
</evidence>
<dbReference type="EMBL" id="WMZR01000004">
    <property type="protein sequence ID" value="MTS50815.1"/>
    <property type="molecule type" value="Genomic_DNA"/>
</dbReference>
<dbReference type="EMBL" id="JXXK01000005">
    <property type="protein sequence ID" value="KJF40710.1"/>
    <property type="molecule type" value="Genomic_DNA"/>
</dbReference>
<dbReference type="AlphaFoldDB" id="A0A0D8J175"/>
<accession>A0A0D8J175</accession>
<dbReference type="Gene3D" id="1.20.1440.100">
    <property type="entry name" value="SG protein - dephosphorylation function"/>
    <property type="match status" value="1"/>
</dbReference>
<dbReference type="Proteomes" id="UP000431913">
    <property type="component" value="Unassembled WGS sequence"/>
</dbReference>
<dbReference type="Pfam" id="PF12710">
    <property type="entry name" value="HAD"/>
    <property type="match status" value="1"/>
</dbReference>
<comment type="caution">
    <text evidence="1">The sequence shown here is derived from an EMBL/GenBank/DDBJ whole genome shotgun (WGS) entry which is preliminary data.</text>
</comment>
<evidence type="ECO:0000313" key="3">
    <source>
        <dbReference type="EMBL" id="MST91070.1"/>
    </source>
</evidence>
<evidence type="ECO:0000313" key="9">
    <source>
        <dbReference type="Proteomes" id="UP000449193"/>
    </source>
</evidence>
<dbReference type="InterPro" id="IPR036412">
    <property type="entry name" value="HAD-like_sf"/>
</dbReference>
<dbReference type="Gene3D" id="3.40.50.1000">
    <property type="entry name" value="HAD superfamily/HAD-like"/>
    <property type="match status" value="1"/>
</dbReference>
<proteinExistence type="predicted"/>
<reference evidence="9 10" key="3">
    <citation type="journal article" date="2019" name="Nat. Med.">
        <title>A library of human gut bacterial isolates paired with longitudinal multiomics data enables mechanistic microbiome research.</title>
        <authorList>
            <person name="Poyet M."/>
            <person name="Groussin M."/>
            <person name="Gibbons S.M."/>
            <person name="Avila-Pacheco J."/>
            <person name="Jiang X."/>
            <person name="Kearney S.M."/>
            <person name="Perrotta A.R."/>
            <person name="Berdy B."/>
            <person name="Zhao S."/>
            <person name="Lieberman T.D."/>
            <person name="Swanson P.K."/>
            <person name="Smith M."/>
            <person name="Roesemann S."/>
            <person name="Alexander J.E."/>
            <person name="Rich S.A."/>
            <person name="Livny J."/>
            <person name="Vlamakis H."/>
            <person name="Clish C."/>
            <person name="Bullock K."/>
            <person name="Deik A."/>
            <person name="Scott J."/>
            <person name="Pierce K.A."/>
            <person name="Xavier R.J."/>
            <person name="Alm E.J."/>
        </authorList>
    </citation>
    <scope>NUCLEOTIDE SEQUENCE [LARGE SCALE GENOMIC DNA]</scope>
    <source>
        <strain evidence="4 10">BIOML-A4</strain>
        <strain evidence="5 9">BIOML-A7</strain>
    </source>
</reference>
<name>A0A0D8J175_9FIRM</name>
<evidence type="ECO:0000313" key="6">
    <source>
        <dbReference type="Proteomes" id="UP000032483"/>
    </source>
</evidence>
<dbReference type="Proteomes" id="UP000032483">
    <property type="component" value="Unassembled WGS sequence"/>
</dbReference>
<reference evidence="1" key="1">
    <citation type="submission" date="2015-02" db="EMBL/GenBank/DDBJ databases">
        <title>A novel member of the family Ruminococcaceae isolated from human feces.</title>
        <authorList>
            <person name="Shkoporov A.N."/>
            <person name="Chaplin A.V."/>
            <person name="Motuzova O.V."/>
            <person name="Kafarskaia L.I."/>
            <person name="Khokhlova E.V."/>
            <person name="Efimov B.A."/>
        </authorList>
    </citation>
    <scope>NUCLEOTIDE SEQUENCE [LARGE SCALE GENOMIC DNA]</scope>
    <source>
        <strain evidence="1">585-1</strain>
    </source>
</reference>
<dbReference type="EMBL" id="WMZU01000023">
    <property type="protein sequence ID" value="MTS28255.1"/>
    <property type="molecule type" value="Genomic_DNA"/>
</dbReference>
<evidence type="ECO:0000313" key="5">
    <source>
        <dbReference type="EMBL" id="MTS50815.1"/>
    </source>
</evidence>
<dbReference type="RefSeq" id="WP_050004845.1">
    <property type="nucleotide sequence ID" value="NZ_CAOJUJ010000010.1"/>
</dbReference>
<accession>A0A0W7TPP3</accession>